<keyword evidence="1" id="KW-0812">Transmembrane</keyword>
<dbReference type="AlphaFoldDB" id="A0A1Y6CY04"/>
<keyword evidence="1" id="KW-0472">Membrane</keyword>
<dbReference type="EMBL" id="FXAM01000001">
    <property type="protein sequence ID" value="SMF95247.1"/>
    <property type="molecule type" value="Genomic_DNA"/>
</dbReference>
<dbReference type="RefSeq" id="WP_085213315.1">
    <property type="nucleotide sequence ID" value="NZ_FXAM01000001.1"/>
</dbReference>
<feature type="transmembrane region" description="Helical" evidence="1">
    <location>
        <begin position="66"/>
        <end position="86"/>
    </location>
</feature>
<reference evidence="2 3" key="1">
    <citation type="submission" date="2016-12" db="EMBL/GenBank/DDBJ databases">
        <authorList>
            <person name="Song W.-J."/>
            <person name="Kurnit D.M."/>
        </authorList>
    </citation>
    <scope>NUCLEOTIDE SEQUENCE [LARGE SCALE GENOMIC DNA]</scope>
    <source>
        <strain evidence="2 3">175</strain>
    </source>
</reference>
<keyword evidence="1" id="KW-1133">Transmembrane helix</keyword>
<evidence type="ECO:0000313" key="3">
    <source>
        <dbReference type="Proteomes" id="UP000192923"/>
    </source>
</evidence>
<name>A0A1Y6CY04_9GAMM</name>
<sequence>MTPATQKRPSAAPGLWDELAHKILSQLFASGRPWPVVLVALVMTALNLFASSLFELTAWLDDRHALGWIHLGLGFLAFPVLLCWLIRAARKARQRLRPVVTEERPQPVRGLILYLSVLHADHAAKLADPAREKLDLAGFRQRYERASWRMPVEAIAHHAGRLDYVVVIPSQGAKGSAEQLPRFRELLAELFPAAGFRRVDIGQIPPGHSADGDYRGGLDFEGDSERLAAATDDAYDYLRGHGLQAKDILIDITGGQKTTSIVGSAVALAEGRRIQYVSTHDYGVRVYDVSYGI</sequence>
<dbReference type="Proteomes" id="UP000192923">
    <property type="component" value="Unassembled WGS sequence"/>
</dbReference>
<evidence type="ECO:0008006" key="4">
    <source>
        <dbReference type="Google" id="ProtNLM"/>
    </source>
</evidence>
<evidence type="ECO:0000313" key="2">
    <source>
        <dbReference type="EMBL" id="SMF95247.1"/>
    </source>
</evidence>
<dbReference type="OrthoDB" id="8672648at2"/>
<keyword evidence="3" id="KW-1185">Reference proteome</keyword>
<accession>A0A1Y6CY04</accession>
<proteinExistence type="predicted"/>
<feature type="transmembrane region" description="Helical" evidence="1">
    <location>
        <begin position="34"/>
        <end position="54"/>
    </location>
</feature>
<organism evidence="2 3">
    <name type="scientific">Methylomagnum ishizawai</name>
    <dbReference type="NCBI Taxonomy" id="1760988"/>
    <lineage>
        <taxon>Bacteria</taxon>
        <taxon>Pseudomonadati</taxon>
        <taxon>Pseudomonadota</taxon>
        <taxon>Gammaproteobacteria</taxon>
        <taxon>Methylococcales</taxon>
        <taxon>Methylococcaceae</taxon>
        <taxon>Methylomagnum</taxon>
    </lineage>
</organism>
<gene>
    <name evidence="2" type="ORF">SAMN02949497_2600</name>
</gene>
<evidence type="ECO:0000256" key="1">
    <source>
        <dbReference type="SAM" id="Phobius"/>
    </source>
</evidence>
<protein>
    <recommendedName>
        <fullName evidence="4">CRISPR-associated protein (Cas_Cas02710)</fullName>
    </recommendedName>
</protein>